<dbReference type="KEGG" id="llh:I41_14720"/>
<dbReference type="InterPro" id="IPR010496">
    <property type="entry name" value="AL/BT2_dom"/>
</dbReference>
<evidence type="ECO:0000259" key="3">
    <source>
        <dbReference type="Pfam" id="PF06439"/>
    </source>
</evidence>
<dbReference type="Proteomes" id="UP000317909">
    <property type="component" value="Chromosome"/>
</dbReference>
<evidence type="ECO:0000256" key="2">
    <source>
        <dbReference type="SAM" id="SignalP"/>
    </source>
</evidence>
<feature type="domain" description="3-keto-alpha-glucoside-1,2-lyase/3-keto-2-hydroxy-glucal hydratase" evidence="3">
    <location>
        <begin position="30"/>
        <end position="222"/>
    </location>
</feature>
<feature type="domain" description="3-keto-alpha-glucoside-1,2-lyase/3-keto-2-hydroxy-glucal hydratase" evidence="3">
    <location>
        <begin position="242"/>
        <end position="427"/>
    </location>
</feature>
<dbReference type="EMBL" id="CP036339">
    <property type="protein sequence ID" value="QDT72300.1"/>
    <property type="molecule type" value="Genomic_DNA"/>
</dbReference>
<proteinExistence type="predicted"/>
<sequence length="430" mass="47476" precursor="true">MVARLSAAMACLMMFVAVATAAEENQPPKGFTALFDGKDLKGWKGGSTADPRKITPEQQAAWDKEIPQHWKVEDGQLVSDGHGPHLVTDKDYGDFELWVDWKLSPKGDSGIYLRDTPQVQLWDPTNEEAHQHGSDKGSGGLWNNEKADRWPSEVADKPIGEWNRMYVRMVGDKVTVVLNDKKVVDNVVLENFFDRSLPVFPKGTIQLQTHGSETRFKNVFVREIPADEAAKLLSDIGGGEEGFVPLLNGKDLSGWIGATKDYEMVDGAVQAKKGAGGNLLTDKEYDNFVVRMEFKLPPGGNNGLAIRSPGPEANPAFEAIELQVLDDSPEHYPDLQPYQTHGSAYGLAPAARGYLRPVGEWNYQETIVDGDQIEVHLNGHKILDTDLSEVTKEPVDHQPHPGARRAKGHFGFAGHGDPVAFRNVRIKELK</sequence>
<evidence type="ECO:0000313" key="5">
    <source>
        <dbReference type="Proteomes" id="UP000317909"/>
    </source>
</evidence>
<reference evidence="4 5" key="1">
    <citation type="submission" date="2019-02" db="EMBL/GenBank/DDBJ databases">
        <title>Deep-cultivation of Planctomycetes and their phenomic and genomic characterization uncovers novel biology.</title>
        <authorList>
            <person name="Wiegand S."/>
            <person name="Jogler M."/>
            <person name="Boedeker C."/>
            <person name="Pinto D."/>
            <person name="Vollmers J."/>
            <person name="Rivas-Marin E."/>
            <person name="Kohn T."/>
            <person name="Peeters S.H."/>
            <person name="Heuer A."/>
            <person name="Rast P."/>
            <person name="Oberbeckmann S."/>
            <person name="Bunk B."/>
            <person name="Jeske O."/>
            <person name="Meyerdierks A."/>
            <person name="Storesund J.E."/>
            <person name="Kallscheuer N."/>
            <person name="Luecker S."/>
            <person name="Lage O.M."/>
            <person name="Pohl T."/>
            <person name="Merkel B.J."/>
            <person name="Hornburger P."/>
            <person name="Mueller R.-W."/>
            <person name="Bruemmer F."/>
            <person name="Labrenz M."/>
            <person name="Spormann A.M."/>
            <person name="Op den Camp H."/>
            <person name="Overmann J."/>
            <person name="Amann R."/>
            <person name="Jetten M.S.M."/>
            <person name="Mascher T."/>
            <person name="Medema M.H."/>
            <person name="Devos D.P."/>
            <person name="Kaster A.-K."/>
            <person name="Ovreas L."/>
            <person name="Rohde M."/>
            <person name="Galperin M.Y."/>
            <person name="Jogler C."/>
        </authorList>
    </citation>
    <scope>NUCLEOTIDE SEQUENCE [LARGE SCALE GENOMIC DNA]</scope>
    <source>
        <strain evidence="4 5">I41</strain>
    </source>
</reference>
<accession>A0A517TV93</accession>
<evidence type="ECO:0000313" key="4">
    <source>
        <dbReference type="EMBL" id="QDT72300.1"/>
    </source>
</evidence>
<dbReference type="GO" id="GO:0016787">
    <property type="term" value="F:hydrolase activity"/>
    <property type="evidence" value="ECO:0007669"/>
    <property type="project" value="InterPro"/>
</dbReference>
<gene>
    <name evidence="4" type="ORF">I41_14720</name>
</gene>
<feature type="signal peptide" evidence="2">
    <location>
        <begin position="1"/>
        <end position="21"/>
    </location>
</feature>
<protein>
    <recommendedName>
        <fullName evidence="3">3-keto-alpha-glucoside-1,2-lyase/3-keto-2-hydroxy-glucal hydratase domain-containing protein</fullName>
    </recommendedName>
</protein>
<feature type="region of interest" description="Disordered" evidence="1">
    <location>
        <begin position="126"/>
        <end position="145"/>
    </location>
</feature>
<feature type="chain" id="PRO_5022008972" description="3-keto-alpha-glucoside-1,2-lyase/3-keto-2-hydroxy-glucal hydratase domain-containing protein" evidence="2">
    <location>
        <begin position="22"/>
        <end position="430"/>
    </location>
</feature>
<dbReference type="RefSeq" id="WP_246133871.1">
    <property type="nucleotide sequence ID" value="NZ_CP036339.1"/>
</dbReference>
<name>A0A517TV93_9BACT</name>
<evidence type="ECO:0000256" key="1">
    <source>
        <dbReference type="SAM" id="MobiDB-lite"/>
    </source>
</evidence>
<organism evidence="4 5">
    <name type="scientific">Lacipirellula limnantheis</name>
    <dbReference type="NCBI Taxonomy" id="2528024"/>
    <lineage>
        <taxon>Bacteria</taxon>
        <taxon>Pseudomonadati</taxon>
        <taxon>Planctomycetota</taxon>
        <taxon>Planctomycetia</taxon>
        <taxon>Pirellulales</taxon>
        <taxon>Lacipirellulaceae</taxon>
        <taxon>Lacipirellula</taxon>
    </lineage>
</organism>
<dbReference type="Pfam" id="PF06439">
    <property type="entry name" value="3keto-disac_hyd"/>
    <property type="match status" value="2"/>
</dbReference>
<dbReference type="Gene3D" id="2.60.120.560">
    <property type="entry name" value="Exo-inulinase, domain 1"/>
    <property type="match status" value="2"/>
</dbReference>
<keyword evidence="5" id="KW-1185">Reference proteome</keyword>
<dbReference type="AlphaFoldDB" id="A0A517TV93"/>
<keyword evidence="2" id="KW-0732">Signal</keyword>